<comment type="catalytic activity">
    <reaction evidence="8">
        <text>DNA(n) + a 2'-deoxyribonucleoside 5'-triphosphate = DNA(n+1) + diphosphate</text>
        <dbReference type="Rhea" id="RHEA:22508"/>
        <dbReference type="Rhea" id="RHEA-COMP:17339"/>
        <dbReference type="Rhea" id="RHEA-COMP:17340"/>
        <dbReference type="ChEBI" id="CHEBI:33019"/>
        <dbReference type="ChEBI" id="CHEBI:61560"/>
        <dbReference type="ChEBI" id="CHEBI:173112"/>
        <dbReference type="EC" id="2.7.7.7"/>
    </reaction>
</comment>
<accession>A0AAN7PQW2</accession>
<dbReference type="Gene3D" id="3.30.420.10">
    <property type="entry name" value="Ribonuclease H-like superfamily/Ribonuclease H"/>
    <property type="match status" value="1"/>
</dbReference>
<organism evidence="10 11">
    <name type="scientific">Aquatica leii</name>
    <dbReference type="NCBI Taxonomy" id="1421715"/>
    <lineage>
        <taxon>Eukaryota</taxon>
        <taxon>Metazoa</taxon>
        <taxon>Ecdysozoa</taxon>
        <taxon>Arthropoda</taxon>
        <taxon>Hexapoda</taxon>
        <taxon>Insecta</taxon>
        <taxon>Pterygota</taxon>
        <taxon>Neoptera</taxon>
        <taxon>Endopterygota</taxon>
        <taxon>Coleoptera</taxon>
        <taxon>Polyphaga</taxon>
        <taxon>Elateriformia</taxon>
        <taxon>Elateroidea</taxon>
        <taxon>Lampyridae</taxon>
        <taxon>Luciolinae</taxon>
        <taxon>Aquatica</taxon>
    </lineage>
</organism>
<dbReference type="GO" id="GO:0042575">
    <property type="term" value="C:DNA polymerase complex"/>
    <property type="evidence" value="ECO:0007669"/>
    <property type="project" value="UniProtKB-ARBA"/>
</dbReference>
<gene>
    <name evidence="10" type="ORF">RN001_013639</name>
</gene>
<dbReference type="AlphaFoldDB" id="A0AAN7PQW2"/>
<dbReference type="InterPro" id="IPR023211">
    <property type="entry name" value="DNA_pol_palm_dom_sf"/>
</dbReference>
<dbReference type="InterPro" id="IPR004868">
    <property type="entry name" value="DNA-dir_DNA_pol_B_mt/vir"/>
</dbReference>
<dbReference type="PANTHER" id="PTHR33568:SF3">
    <property type="entry name" value="DNA-DIRECTED DNA POLYMERASE"/>
    <property type="match status" value="1"/>
</dbReference>
<evidence type="ECO:0000256" key="2">
    <source>
        <dbReference type="ARBA" id="ARBA00012417"/>
    </source>
</evidence>
<feature type="domain" description="DNA-directed DNA polymerase family B mitochondria/virus" evidence="9">
    <location>
        <begin position="423"/>
        <end position="605"/>
    </location>
</feature>
<evidence type="ECO:0000256" key="6">
    <source>
        <dbReference type="ARBA" id="ARBA00022932"/>
    </source>
</evidence>
<dbReference type="InterPro" id="IPR036397">
    <property type="entry name" value="RNaseH_sf"/>
</dbReference>
<dbReference type="EMBL" id="JARPUR010000006">
    <property type="protein sequence ID" value="KAK4874279.1"/>
    <property type="molecule type" value="Genomic_DNA"/>
</dbReference>
<dbReference type="EC" id="2.7.7.7" evidence="2"/>
<comment type="similarity">
    <text evidence="1">Belongs to the DNA polymerase type-B family.</text>
</comment>
<evidence type="ECO:0000256" key="4">
    <source>
        <dbReference type="ARBA" id="ARBA00022695"/>
    </source>
</evidence>
<dbReference type="InterPro" id="IPR012337">
    <property type="entry name" value="RNaseH-like_sf"/>
</dbReference>
<dbReference type="Proteomes" id="UP001353858">
    <property type="component" value="Unassembled WGS sequence"/>
</dbReference>
<proteinExistence type="inferred from homology"/>
<dbReference type="Gene3D" id="3.40.960.10">
    <property type="entry name" value="VSR Endonuclease"/>
    <property type="match status" value="1"/>
</dbReference>
<dbReference type="SUPFAM" id="SSF53098">
    <property type="entry name" value="Ribonuclease H-like"/>
    <property type="match status" value="1"/>
</dbReference>
<dbReference type="Gene3D" id="1.10.287.690">
    <property type="entry name" value="Helix hairpin bin"/>
    <property type="match status" value="1"/>
</dbReference>
<dbReference type="GO" id="GO:0003677">
    <property type="term" value="F:DNA binding"/>
    <property type="evidence" value="ECO:0007669"/>
    <property type="project" value="UniProtKB-KW"/>
</dbReference>
<dbReference type="GO" id="GO:0000166">
    <property type="term" value="F:nucleotide binding"/>
    <property type="evidence" value="ECO:0007669"/>
    <property type="project" value="InterPro"/>
</dbReference>
<dbReference type="PANTHER" id="PTHR33568">
    <property type="entry name" value="DNA POLYMERASE"/>
    <property type="match status" value="1"/>
</dbReference>
<dbReference type="Pfam" id="PF03175">
    <property type="entry name" value="DNA_pol_B_2"/>
    <property type="match status" value="2"/>
</dbReference>
<keyword evidence="3" id="KW-0808">Transferase</keyword>
<dbReference type="InterPro" id="IPR043502">
    <property type="entry name" value="DNA/RNA_pol_sf"/>
</dbReference>
<evidence type="ECO:0000313" key="10">
    <source>
        <dbReference type="EMBL" id="KAK4874279.1"/>
    </source>
</evidence>
<evidence type="ECO:0000256" key="8">
    <source>
        <dbReference type="ARBA" id="ARBA00049244"/>
    </source>
</evidence>
<dbReference type="SUPFAM" id="SSF56672">
    <property type="entry name" value="DNA/RNA polymerases"/>
    <property type="match status" value="1"/>
</dbReference>
<keyword evidence="5" id="KW-0235">DNA replication</keyword>
<dbReference type="Gene3D" id="3.90.1600.10">
    <property type="entry name" value="Palm domain of DNA polymerase"/>
    <property type="match status" value="1"/>
</dbReference>
<keyword evidence="11" id="KW-1185">Reference proteome</keyword>
<reference evidence="11" key="1">
    <citation type="submission" date="2023-01" db="EMBL/GenBank/DDBJ databases">
        <title>Key to firefly adult light organ development and bioluminescence: homeobox transcription factors regulate luciferase expression and transportation to peroxisome.</title>
        <authorList>
            <person name="Fu X."/>
        </authorList>
    </citation>
    <scope>NUCLEOTIDE SEQUENCE [LARGE SCALE GENOMIC DNA]</scope>
</reference>
<protein>
    <recommendedName>
        <fullName evidence="2">DNA-directed DNA polymerase</fullName>
        <ecNumber evidence="2">2.7.7.7</ecNumber>
    </recommendedName>
</protein>
<name>A0AAN7PQW2_9COLE</name>
<keyword evidence="6" id="KW-0239">DNA-directed DNA polymerase</keyword>
<evidence type="ECO:0000256" key="5">
    <source>
        <dbReference type="ARBA" id="ARBA00022705"/>
    </source>
</evidence>
<dbReference type="GO" id="GO:0003887">
    <property type="term" value="F:DNA-directed DNA polymerase activity"/>
    <property type="evidence" value="ECO:0007669"/>
    <property type="project" value="UniProtKB-KW"/>
</dbReference>
<dbReference type="GO" id="GO:0006260">
    <property type="term" value="P:DNA replication"/>
    <property type="evidence" value="ECO:0007669"/>
    <property type="project" value="UniProtKB-KW"/>
</dbReference>
<evidence type="ECO:0000313" key="11">
    <source>
        <dbReference type="Proteomes" id="UP001353858"/>
    </source>
</evidence>
<feature type="domain" description="DNA-directed DNA polymerase family B mitochondria/virus" evidence="9">
    <location>
        <begin position="762"/>
        <end position="1067"/>
    </location>
</feature>
<evidence type="ECO:0000256" key="7">
    <source>
        <dbReference type="ARBA" id="ARBA00023125"/>
    </source>
</evidence>
<comment type="caution">
    <text evidence="10">The sequence shown here is derived from an EMBL/GenBank/DDBJ whole genome shotgun (WGS) entry which is preliminary data.</text>
</comment>
<keyword evidence="4" id="KW-0548">Nucleotidyltransferase</keyword>
<evidence type="ECO:0000256" key="3">
    <source>
        <dbReference type="ARBA" id="ARBA00022679"/>
    </source>
</evidence>
<evidence type="ECO:0000259" key="9">
    <source>
        <dbReference type="Pfam" id="PF03175"/>
    </source>
</evidence>
<keyword evidence="7" id="KW-0238">DNA-binding</keyword>
<evidence type="ECO:0000256" key="1">
    <source>
        <dbReference type="ARBA" id="ARBA00005755"/>
    </source>
</evidence>
<sequence length="1221" mass="141332">MVWIKRAFEELKDYTLKNLDPSDLIGFIIRNPNFADKPIGISFRRSDQLNTAVILTAFEKILQSNAQFFSRELLTIQVDSVRLPIGYGRTNLTGLSFEQFCDKKVGIIVTPNKDNLCLASAVVLGIAFKNRDPDFSKMKIGLPILRLKSIELCVASNVDLSKGGSYEHIKRIQDYLVGYTIVVYNSRLGATTYFEGPRSSDRVTINLLLENKHYNLITSLTSAFTTSYFCEFCKHRTSNKNGHRRCLYTCPACHTSPPCQYQNNRIVCDKCHRDFRGENCYLNHNRADLCKKLKRCRTCFVTTWTAVDRNHKCGFKFCYICQKQQPVRHFCYMTKSVVKNTKKNLKTLFIFFDLECKQETLVDGTRNHYLHKPNLCVAAHVCFKCLNDEDINNNCSTCGTRLNVFNEEPVISFLNYVSSISLKFDKITVLAHNFKGYDGCFVLKQIIKEKQRWNPKIISTGTKIIAITCDKIRFIDSLNYMPLPLSKLPKTFDFPGSKGYFPFLFNTSDNENYVGPMPDHQFYATEQMHADERKSFLTWYAGEINSGSVFNMKNEILKYCIMDVQILVKACLRFWKLFKTENNVDCFQEATTIASACNLAFRRNFLINNTIGLIPPGGYRLNDKQSSIAIKWLDWVAQNSNISIQHAGNAREFRLPEGILVDGYCFELKTVYEFLGCYWHGCENCFPNQTGDFEQADVKSKSDLMFLRREHTQARADSIRNFGYELVQIWECKFKQLLNTNCNIRNFVENNNHLKNPPLNPRDAFFGGRTNAAKLYHKCNNLEKIFYFDITSLYPYINKYAKYPIGHPTIYIGHNSCSKLPINTVEGLIKCVVLPPRDLYHPVLPYRLHKKLMFILCRSCAEILNQNTCHHNESERSFVGTFVADELRKALSLNYKILEFHEIWEYKIEMYDSAAKTGGLFTGYIDNFLKLKQENSGWPASCQNEIQKEKYIKDYFQKEGVQLRKEKICKNSGMRYISKLMLNSFWGKFGQRENLTQTSIITNPREFFKLLTDPDVEVQSLIPVDDEVIILSWNRRDDSVKPLKTVNVAIAAYTTAFARLELYKYLENLGRNVLYYDTDSIIFIHKEGDWKPASGEFLGMMKDELEEYGSGSYIDEFVSGGPKNYSFKIYTPTTDTYNTVCKVKGITLNYKNSKVINFEKIREMVCENGATVHVNTDRKIVRTPVYEVISKPEQKRYSLEYNKRRRLPDCYDTLPYGFVNI</sequence>